<dbReference type="AlphaFoldDB" id="A0A9W4WRH0"/>
<dbReference type="InterPro" id="IPR041698">
    <property type="entry name" value="Methyltransf_25"/>
</dbReference>
<keyword evidence="4" id="KW-1185">Reference proteome</keyword>
<evidence type="ECO:0000313" key="3">
    <source>
        <dbReference type="EMBL" id="CAI2180902.1"/>
    </source>
</evidence>
<dbReference type="GO" id="GO:0008168">
    <property type="term" value="F:methyltransferase activity"/>
    <property type="evidence" value="ECO:0007669"/>
    <property type="project" value="TreeGrafter"/>
</dbReference>
<reference evidence="3" key="1">
    <citation type="submission" date="2022-08" db="EMBL/GenBank/DDBJ databases">
        <authorList>
            <person name="Kallberg Y."/>
            <person name="Tangrot J."/>
            <person name="Rosling A."/>
        </authorList>
    </citation>
    <scope>NUCLEOTIDE SEQUENCE</scope>
    <source>
        <strain evidence="3">Wild A</strain>
    </source>
</reference>
<protein>
    <submittedName>
        <fullName evidence="3">15346_t:CDS:1</fullName>
    </submittedName>
</protein>
<accession>A0A9W4WRH0</accession>
<proteinExistence type="predicted"/>
<organism evidence="3 4">
    <name type="scientific">Funneliformis geosporum</name>
    <dbReference type="NCBI Taxonomy" id="1117311"/>
    <lineage>
        <taxon>Eukaryota</taxon>
        <taxon>Fungi</taxon>
        <taxon>Fungi incertae sedis</taxon>
        <taxon>Mucoromycota</taxon>
        <taxon>Glomeromycotina</taxon>
        <taxon>Glomeromycetes</taxon>
        <taxon>Glomerales</taxon>
        <taxon>Glomeraceae</taxon>
        <taxon>Funneliformis</taxon>
    </lineage>
</organism>
<name>A0A9W4WRH0_9GLOM</name>
<gene>
    <name evidence="3" type="ORF">FWILDA_LOCUS9814</name>
</gene>
<evidence type="ECO:0000313" key="4">
    <source>
        <dbReference type="Proteomes" id="UP001153678"/>
    </source>
</evidence>
<sequence length="318" mass="36917">MGNRISSNKSNKNKNNKNYNEFGSIGRNSSINDESFKYVNGRRYLKDSNKYMLPNDDEEVDRLQSQHYLHWQIWKSNFSSPIETILKLGGVEVLDVGCGSGLWSLEMAALYPLSNFTGIDIAPQYPMDTHPLNTTFESVDITQGLPYPDHRFDFIHVKVVLSLIAEKHMKLIFSELMRVLKPGGWLEIMDYCNDLINPGPAFTTLYTAFQALWSQRGINFYFCNEFDKLLLKQGFVDVHLEEKVTHFGKKGGSVGERSVEDWEAVFFLFQKLLLEFSCMDSESFCKLIKDFRKEIDEYESSFKLFRFFGRKPQTKFLL</sequence>
<dbReference type="CDD" id="cd02440">
    <property type="entry name" value="AdoMet_MTases"/>
    <property type="match status" value="1"/>
</dbReference>
<evidence type="ECO:0000259" key="2">
    <source>
        <dbReference type="Pfam" id="PF13649"/>
    </source>
</evidence>
<dbReference type="Gene3D" id="3.40.50.150">
    <property type="entry name" value="Vaccinia Virus protein VP39"/>
    <property type="match status" value="1"/>
</dbReference>
<dbReference type="Proteomes" id="UP001153678">
    <property type="component" value="Unassembled WGS sequence"/>
</dbReference>
<feature type="domain" description="Methyltransferase" evidence="2">
    <location>
        <begin position="93"/>
        <end position="184"/>
    </location>
</feature>
<dbReference type="PANTHER" id="PTHR43591:SF24">
    <property type="entry name" value="2-METHOXY-6-POLYPRENYL-1,4-BENZOQUINOL METHYLASE, MITOCHONDRIAL"/>
    <property type="match status" value="1"/>
</dbReference>
<dbReference type="Pfam" id="PF13649">
    <property type="entry name" value="Methyltransf_25"/>
    <property type="match status" value="1"/>
</dbReference>
<feature type="compositionally biased region" description="Low complexity" evidence="1">
    <location>
        <begin position="1"/>
        <end position="10"/>
    </location>
</feature>
<dbReference type="OrthoDB" id="2013972at2759"/>
<feature type="region of interest" description="Disordered" evidence="1">
    <location>
        <begin position="1"/>
        <end position="24"/>
    </location>
</feature>
<evidence type="ECO:0000256" key="1">
    <source>
        <dbReference type="SAM" id="MobiDB-lite"/>
    </source>
</evidence>
<comment type="caution">
    <text evidence="3">The sequence shown here is derived from an EMBL/GenBank/DDBJ whole genome shotgun (WGS) entry which is preliminary data.</text>
</comment>
<dbReference type="InterPro" id="IPR029063">
    <property type="entry name" value="SAM-dependent_MTases_sf"/>
</dbReference>
<dbReference type="PANTHER" id="PTHR43591">
    <property type="entry name" value="METHYLTRANSFERASE"/>
    <property type="match status" value="1"/>
</dbReference>
<dbReference type="SUPFAM" id="SSF53335">
    <property type="entry name" value="S-adenosyl-L-methionine-dependent methyltransferases"/>
    <property type="match status" value="1"/>
</dbReference>
<dbReference type="EMBL" id="CAMKVN010002399">
    <property type="protein sequence ID" value="CAI2180902.1"/>
    <property type="molecule type" value="Genomic_DNA"/>
</dbReference>